<sequence>MIEIREMQMQDVPAVCAFVKTVFDEYLSSTYTDEGNRTFYAYIEPQAMRTRMHEGGLGFVAESSKAIVSHIEIRNNSHICLLFTHTLYQRQGLAHALVDLALTRCSELDPHIAAVSVNAAVSAVSTYQRLGFKTIDSVQQRNGITFVPMIRLL</sequence>
<dbReference type="PANTHER" id="PTHR43451:SF1">
    <property type="entry name" value="ACETYLTRANSFERASE"/>
    <property type="match status" value="1"/>
</dbReference>
<keyword evidence="2" id="KW-0808">Transferase</keyword>
<gene>
    <name evidence="2" type="ordered locus">SpiBuddy_1299</name>
</gene>
<dbReference type="InterPro" id="IPR052564">
    <property type="entry name" value="N-acetyltrans/Recomb-assoc"/>
</dbReference>
<dbReference type="OrthoDB" id="9796381at2"/>
<dbReference type="eggNOG" id="COG0456">
    <property type="taxonomic scope" value="Bacteria"/>
</dbReference>
<dbReference type="Gene3D" id="3.40.630.30">
    <property type="match status" value="1"/>
</dbReference>
<dbReference type="STRING" id="158189.SpiBuddy_1299"/>
<dbReference type="InterPro" id="IPR016181">
    <property type="entry name" value="Acyl_CoA_acyltransferase"/>
</dbReference>
<keyword evidence="3" id="KW-1185">Reference proteome</keyword>
<dbReference type="GO" id="GO:0016747">
    <property type="term" value="F:acyltransferase activity, transferring groups other than amino-acyl groups"/>
    <property type="evidence" value="ECO:0007669"/>
    <property type="project" value="InterPro"/>
</dbReference>
<evidence type="ECO:0000259" key="1">
    <source>
        <dbReference type="PROSITE" id="PS51186"/>
    </source>
</evidence>
<reference evidence="3" key="1">
    <citation type="submission" date="2011-02" db="EMBL/GenBank/DDBJ databases">
        <title>Complete sequence of Spirochaeta sp. Buddy.</title>
        <authorList>
            <person name="Lucas S."/>
            <person name="Copeland A."/>
            <person name="Lapidus A."/>
            <person name="Cheng J.-F."/>
            <person name="Goodwin L."/>
            <person name="Pitluck S."/>
            <person name="Zeytun A."/>
            <person name="Detter J.C."/>
            <person name="Han C."/>
            <person name="Tapia R."/>
            <person name="Land M."/>
            <person name="Hauser L."/>
            <person name="Kyrpides N."/>
            <person name="Ivanova N."/>
            <person name="Mikhailova N."/>
            <person name="Pagani I."/>
            <person name="Ritalahti K.M."/>
            <person name="Loeffler F.E."/>
            <person name="Woyke T."/>
        </authorList>
    </citation>
    <scope>NUCLEOTIDE SEQUENCE [LARGE SCALE GENOMIC DNA]</scope>
    <source>
        <strain evidence="3">ATCC BAA-1886 / DSM 22777 / Buddy</strain>
    </source>
</reference>
<accession>F0RVR2</accession>
<dbReference type="EMBL" id="CP002541">
    <property type="protein sequence ID" value="ADY13124.1"/>
    <property type="molecule type" value="Genomic_DNA"/>
</dbReference>
<dbReference type="Pfam" id="PF13673">
    <property type="entry name" value="Acetyltransf_10"/>
    <property type="match status" value="1"/>
</dbReference>
<dbReference type="AlphaFoldDB" id="F0RVR2"/>
<dbReference type="SUPFAM" id="SSF55729">
    <property type="entry name" value="Acyl-CoA N-acyltransferases (Nat)"/>
    <property type="match status" value="1"/>
</dbReference>
<proteinExistence type="predicted"/>
<dbReference type="CDD" id="cd04301">
    <property type="entry name" value="NAT_SF"/>
    <property type="match status" value="1"/>
</dbReference>
<name>F0RVR2_SPHGB</name>
<dbReference type="HOGENOM" id="CLU_120448_0_0_12"/>
<dbReference type="RefSeq" id="WP_013606975.1">
    <property type="nucleotide sequence ID" value="NC_015152.1"/>
</dbReference>
<organism evidence="2 3">
    <name type="scientific">Sphaerochaeta globosa (strain ATCC BAA-1886 / DSM 22777 / Buddy)</name>
    <name type="common">Spirochaeta sp. (strain Buddy)</name>
    <dbReference type="NCBI Taxonomy" id="158189"/>
    <lineage>
        <taxon>Bacteria</taxon>
        <taxon>Pseudomonadati</taxon>
        <taxon>Spirochaetota</taxon>
        <taxon>Spirochaetia</taxon>
        <taxon>Spirochaetales</taxon>
        <taxon>Sphaerochaetaceae</taxon>
        <taxon>Sphaerochaeta</taxon>
    </lineage>
</organism>
<protein>
    <submittedName>
        <fullName evidence="2">GCN5-related N-acetyltransferase</fullName>
    </submittedName>
</protein>
<evidence type="ECO:0000313" key="2">
    <source>
        <dbReference type="EMBL" id="ADY13124.1"/>
    </source>
</evidence>
<feature type="domain" description="N-acetyltransferase" evidence="1">
    <location>
        <begin position="2"/>
        <end position="153"/>
    </location>
</feature>
<dbReference type="InterPro" id="IPR000182">
    <property type="entry name" value="GNAT_dom"/>
</dbReference>
<dbReference type="Proteomes" id="UP000008466">
    <property type="component" value="Chromosome"/>
</dbReference>
<dbReference type="KEGG" id="sbu:SpiBuddy_1299"/>
<dbReference type="PANTHER" id="PTHR43451">
    <property type="entry name" value="ACETYLTRANSFERASE (GNAT) FAMILY PROTEIN"/>
    <property type="match status" value="1"/>
</dbReference>
<dbReference type="PROSITE" id="PS51186">
    <property type="entry name" value="GNAT"/>
    <property type="match status" value="1"/>
</dbReference>
<evidence type="ECO:0000313" key="3">
    <source>
        <dbReference type="Proteomes" id="UP000008466"/>
    </source>
</evidence>